<name>A0A401IFY3_APHSA</name>
<keyword evidence="1" id="KW-0472">Membrane</keyword>
<keyword evidence="1" id="KW-0812">Transmembrane</keyword>
<accession>A0A401IFY3</accession>
<dbReference type="Proteomes" id="UP000287247">
    <property type="component" value="Unassembled WGS sequence"/>
</dbReference>
<protein>
    <submittedName>
        <fullName evidence="2">Flagellar biosynthesis protein FliR</fullName>
    </submittedName>
</protein>
<feature type="transmembrane region" description="Helical" evidence="1">
    <location>
        <begin position="6"/>
        <end position="26"/>
    </location>
</feature>
<keyword evidence="2" id="KW-0282">Flagellum</keyword>
<keyword evidence="2" id="KW-0966">Cell projection</keyword>
<keyword evidence="1" id="KW-1133">Transmembrane helix</keyword>
<keyword evidence="3" id="KW-1185">Reference proteome</keyword>
<dbReference type="RefSeq" id="WP_172957505.1">
    <property type="nucleotide sequence ID" value="NZ_BDQK01000006.1"/>
</dbReference>
<proteinExistence type="predicted"/>
<evidence type="ECO:0000313" key="3">
    <source>
        <dbReference type="Proteomes" id="UP000287247"/>
    </source>
</evidence>
<reference evidence="3" key="1">
    <citation type="submission" date="2017-05" db="EMBL/GenBank/DDBJ databases">
        <title>Physiological properties and genetic analysis related to exopolysaccharide production of fresh-water unicellular cyanobacterium Aphanothece sacrum, Suizenji Nori, that has been cultured as a food source in Japan.</title>
        <authorList>
            <person name="Kanesaki Y."/>
            <person name="Yoshikawa S."/>
            <person name="Ohki K."/>
        </authorList>
    </citation>
    <scope>NUCLEOTIDE SEQUENCE [LARGE SCALE GENOMIC DNA]</scope>
    <source>
        <strain evidence="3">FPU1</strain>
    </source>
</reference>
<organism evidence="2 3">
    <name type="scientific">Aphanothece sacrum FPU1</name>
    <dbReference type="NCBI Taxonomy" id="1920663"/>
    <lineage>
        <taxon>Bacteria</taxon>
        <taxon>Bacillati</taxon>
        <taxon>Cyanobacteriota</taxon>
        <taxon>Cyanophyceae</taxon>
        <taxon>Oscillatoriophycideae</taxon>
        <taxon>Chroococcales</taxon>
        <taxon>Aphanothecaceae</taxon>
        <taxon>Aphanothece</taxon>
    </lineage>
</organism>
<sequence length="52" mass="6111">MEFNELGLWLMLMFNALLCLWLPRILTLDWSNLFSGNQKDSQPQLDAVIQEN</sequence>
<dbReference type="EMBL" id="BDQK01000006">
    <property type="protein sequence ID" value="GBF80188.1"/>
    <property type="molecule type" value="Genomic_DNA"/>
</dbReference>
<gene>
    <name evidence="2" type="ORF">AsFPU1_1589</name>
</gene>
<evidence type="ECO:0000256" key="1">
    <source>
        <dbReference type="SAM" id="Phobius"/>
    </source>
</evidence>
<evidence type="ECO:0000313" key="2">
    <source>
        <dbReference type="EMBL" id="GBF80188.1"/>
    </source>
</evidence>
<keyword evidence="2" id="KW-0969">Cilium</keyword>
<comment type="caution">
    <text evidence="2">The sequence shown here is derived from an EMBL/GenBank/DDBJ whole genome shotgun (WGS) entry which is preliminary data.</text>
</comment>
<dbReference type="AlphaFoldDB" id="A0A401IFY3"/>